<evidence type="ECO:0000256" key="1">
    <source>
        <dbReference type="ARBA" id="ARBA00022679"/>
    </source>
</evidence>
<dbReference type="EMBL" id="JACHVS010000001">
    <property type="protein sequence ID" value="MBB2996051.1"/>
    <property type="molecule type" value="Genomic_DNA"/>
</dbReference>
<dbReference type="Proteomes" id="UP000523000">
    <property type="component" value="Unassembled WGS sequence"/>
</dbReference>
<dbReference type="InterPro" id="IPR050769">
    <property type="entry name" value="NAT_camello-type"/>
</dbReference>
<dbReference type="PANTHER" id="PTHR13947:SF37">
    <property type="entry name" value="LD18367P"/>
    <property type="match status" value="1"/>
</dbReference>
<proteinExistence type="predicted"/>
<feature type="domain" description="N-acetyltransferase" evidence="2">
    <location>
        <begin position="12"/>
        <end position="174"/>
    </location>
</feature>
<dbReference type="InterPro" id="IPR016181">
    <property type="entry name" value="Acyl_CoA_acyltransferase"/>
</dbReference>
<dbReference type="PROSITE" id="PS51186">
    <property type="entry name" value="GNAT"/>
    <property type="match status" value="1"/>
</dbReference>
<protein>
    <submittedName>
        <fullName evidence="3">N-acetylglutamate synthase-like GNAT family acetyltransferase</fullName>
    </submittedName>
</protein>
<evidence type="ECO:0000259" key="2">
    <source>
        <dbReference type="PROSITE" id="PS51186"/>
    </source>
</evidence>
<keyword evidence="4" id="KW-1185">Reference proteome</keyword>
<dbReference type="GO" id="GO:0008080">
    <property type="term" value="F:N-acetyltransferase activity"/>
    <property type="evidence" value="ECO:0007669"/>
    <property type="project" value="InterPro"/>
</dbReference>
<dbReference type="SUPFAM" id="SSF55729">
    <property type="entry name" value="Acyl-CoA N-acyltransferases (Nat)"/>
    <property type="match status" value="1"/>
</dbReference>
<name>A0A839QVM1_9MICC</name>
<gene>
    <name evidence="3" type="ORF">E9229_002242</name>
</gene>
<sequence length="174" mass="19553">MTTSTLTPNPTLTIRTATESDYAEIGRITVDAYIDAGHFDDREHPYLQFVQEVAKRHETTEILVAEREGIVIGAVTMVRAGTEYADIARENELEFRMLVIDPVVQRSGAGRALLRAVIDRAREIEDVDTVSLTTGGHWMAARALYEVEGFDHVTERDWFVPDTDIVLVVYTLTL</sequence>
<evidence type="ECO:0000313" key="3">
    <source>
        <dbReference type="EMBL" id="MBB2996051.1"/>
    </source>
</evidence>
<dbReference type="Gene3D" id="3.40.630.30">
    <property type="match status" value="1"/>
</dbReference>
<dbReference type="CDD" id="cd04301">
    <property type="entry name" value="NAT_SF"/>
    <property type="match status" value="1"/>
</dbReference>
<organism evidence="3 4">
    <name type="scientific">Paeniglutamicibacter cryotolerans</name>
    <dbReference type="NCBI Taxonomy" id="670079"/>
    <lineage>
        <taxon>Bacteria</taxon>
        <taxon>Bacillati</taxon>
        <taxon>Actinomycetota</taxon>
        <taxon>Actinomycetes</taxon>
        <taxon>Micrococcales</taxon>
        <taxon>Micrococcaceae</taxon>
        <taxon>Paeniglutamicibacter</taxon>
    </lineage>
</organism>
<evidence type="ECO:0000313" key="4">
    <source>
        <dbReference type="Proteomes" id="UP000523000"/>
    </source>
</evidence>
<keyword evidence="1 3" id="KW-0808">Transferase</keyword>
<reference evidence="3 4" key="1">
    <citation type="submission" date="2020-08" db="EMBL/GenBank/DDBJ databases">
        <title>Sequencing the genomes of 1000 actinobacteria strains.</title>
        <authorList>
            <person name="Klenk H.-P."/>
        </authorList>
    </citation>
    <scope>NUCLEOTIDE SEQUENCE [LARGE SCALE GENOMIC DNA]</scope>
    <source>
        <strain evidence="3 4">DSM 22826</strain>
    </source>
</reference>
<dbReference type="PANTHER" id="PTHR13947">
    <property type="entry name" value="GNAT FAMILY N-ACETYLTRANSFERASE"/>
    <property type="match status" value="1"/>
</dbReference>
<dbReference type="AlphaFoldDB" id="A0A839QVM1"/>
<accession>A0A839QVM1</accession>
<dbReference type="RefSeq" id="WP_183511243.1">
    <property type="nucleotide sequence ID" value="NZ_BAABGK010000042.1"/>
</dbReference>
<comment type="caution">
    <text evidence="3">The sequence shown here is derived from an EMBL/GenBank/DDBJ whole genome shotgun (WGS) entry which is preliminary data.</text>
</comment>
<dbReference type="Pfam" id="PF00583">
    <property type="entry name" value="Acetyltransf_1"/>
    <property type="match status" value="1"/>
</dbReference>
<dbReference type="InterPro" id="IPR000182">
    <property type="entry name" value="GNAT_dom"/>
</dbReference>